<dbReference type="EMBL" id="ADLD01000013">
    <property type="protein sequence ID" value="EHB91928.1"/>
    <property type="molecule type" value="Genomic_DNA"/>
</dbReference>
<dbReference type="HOGENOM" id="CLU_054005_0_0_10"/>
<evidence type="ECO:0000313" key="1">
    <source>
        <dbReference type="EMBL" id="EHB91928.1"/>
    </source>
</evidence>
<sequence>MRITTNLFAAVGAVLTMASCGQNRPASVPQVEILTNDSIAYCESVLADGDRLLVCNFGTDELNPLNTEGKGYVLEWKDGTFRTLIPADGNLSGPKGTLIKDAHLFIADVGKMVVYNLDTLSQAPQVVPFPEGELFVNDMALAGDTLYVTVTNTGNIYSLDVSAPSKLDPQALTLYTNVPGANGIVLRDDVMYVASYPPDGVTTDKNVIYEIGDIRMPHPAPLTDRAGQYDGLALSGDGQRLYFTSWVNGEVGYWDFQNRSVQLLDLADVELSGPARIALRDGVLYIPDLPASRIVIVR</sequence>
<dbReference type="AlphaFoldDB" id="G5HBG2"/>
<comment type="caution">
    <text evidence="1">The sequence shown here is derived from an EMBL/GenBank/DDBJ whole genome shotgun (WGS) entry which is preliminary data.</text>
</comment>
<dbReference type="STRING" id="742725.HMPREF9450_01977"/>
<dbReference type="OrthoDB" id="7675395at2"/>
<gene>
    <name evidence="1" type="ORF">HMPREF9450_01977</name>
</gene>
<evidence type="ECO:0008006" key="3">
    <source>
        <dbReference type="Google" id="ProtNLM"/>
    </source>
</evidence>
<proteinExistence type="predicted"/>
<dbReference type="eggNOG" id="COG3391">
    <property type="taxonomic scope" value="Bacteria"/>
</dbReference>
<dbReference type="PATRIC" id="fig|742725.3.peg.2073"/>
<protein>
    <recommendedName>
        <fullName evidence="3">SMP-30/Gluconolactonase/LRE-like region domain-containing protein</fullName>
    </recommendedName>
</protein>
<dbReference type="SUPFAM" id="SSF63829">
    <property type="entry name" value="Calcium-dependent phosphotriesterase"/>
    <property type="match status" value="1"/>
</dbReference>
<keyword evidence="2" id="KW-1185">Reference proteome</keyword>
<name>G5HBG2_9BACT</name>
<organism evidence="1 2">
    <name type="scientific">Alistipes indistinctus YIT 12060</name>
    <dbReference type="NCBI Taxonomy" id="742725"/>
    <lineage>
        <taxon>Bacteria</taxon>
        <taxon>Pseudomonadati</taxon>
        <taxon>Bacteroidota</taxon>
        <taxon>Bacteroidia</taxon>
        <taxon>Bacteroidales</taxon>
        <taxon>Rikenellaceae</taxon>
        <taxon>Alistipes</taxon>
    </lineage>
</organism>
<dbReference type="Gene3D" id="2.120.10.30">
    <property type="entry name" value="TolB, C-terminal domain"/>
    <property type="match status" value="1"/>
</dbReference>
<dbReference type="RefSeq" id="WP_009134783.1">
    <property type="nucleotide sequence ID" value="NZ_CP102250.1"/>
</dbReference>
<evidence type="ECO:0000313" key="2">
    <source>
        <dbReference type="Proteomes" id="UP000006008"/>
    </source>
</evidence>
<dbReference type="Proteomes" id="UP000006008">
    <property type="component" value="Unassembled WGS sequence"/>
</dbReference>
<dbReference type="InterPro" id="IPR011042">
    <property type="entry name" value="6-blade_b-propeller_TolB-like"/>
</dbReference>
<dbReference type="PROSITE" id="PS51257">
    <property type="entry name" value="PROKAR_LIPOPROTEIN"/>
    <property type="match status" value="1"/>
</dbReference>
<dbReference type="GeneID" id="92815000"/>
<accession>G5HBG2</accession>
<reference evidence="1 2" key="1">
    <citation type="submission" date="2011-08" db="EMBL/GenBank/DDBJ databases">
        <title>The Genome Sequence of Alistipes indistinctus YIT 12060.</title>
        <authorList>
            <consortium name="The Broad Institute Genome Sequencing Platform"/>
            <person name="Earl A."/>
            <person name="Ward D."/>
            <person name="Feldgarden M."/>
            <person name="Gevers D."/>
            <person name="Morotomi M."/>
            <person name="Young S.K."/>
            <person name="Zeng Q."/>
            <person name="Gargeya S."/>
            <person name="Fitzgerald M."/>
            <person name="Haas B."/>
            <person name="Abouelleil A."/>
            <person name="Alvarado L."/>
            <person name="Arachchi H.M."/>
            <person name="Berlin A."/>
            <person name="Brown A."/>
            <person name="Chapman S.B."/>
            <person name="Chen Z."/>
            <person name="Dunbar C."/>
            <person name="Freedman E."/>
            <person name="Gearin G."/>
            <person name="Gellesch M."/>
            <person name="Goldberg J."/>
            <person name="Griggs A."/>
            <person name="Gujja S."/>
            <person name="Heiman D."/>
            <person name="Howarth C."/>
            <person name="Larson L."/>
            <person name="Lui A."/>
            <person name="MacDonald P.J.P."/>
            <person name="Montmayeur A."/>
            <person name="Murphy C."/>
            <person name="Neiman D."/>
            <person name="Pearson M."/>
            <person name="Priest M."/>
            <person name="Roberts A."/>
            <person name="Saif S."/>
            <person name="Shea T."/>
            <person name="Shenoy N."/>
            <person name="Sisk P."/>
            <person name="Stolte C."/>
            <person name="Sykes S."/>
            <person name="Wortman J."/>
            <person name="Nusbaum C."/>
            <person name="Birren B."/>
        </authorList>
    </citation>
    <scope>NUCLEOTIDE SEQUENCE [LARGE SCALE GENOMIC DNA]</scope>
    <source>
        <strain evidence="1 2">YIT 12060</strain>
    </source>
</reference>